<name>A0A660CDM1_9PSEU</name>
<dbReference type="InterPro" id="IPR039569">
    <property type="entry name" value="FAS1-like_DH_region"/>
</dbReference>
<comment type="caution">
    <text evidence="4">The sequence shown here is derived from an EMBL/GenBank/DDBJ whole genome shotgun (WGS) entry which is preliminary data.</text>
</comment>
<protein>
    <recommendedName>
        <fullName evidence="6">OB-fold protein</fullName>
    </recommendedName>
</protein>
<dbReference type="SUPFAM" id="SSF50249">
    <property type="entry name" value="Nucleic acid-binding proteins"/>
    <property type="match status" value="1"/>
</dbReference>
<dbReference type="SUPFAM" id="SSF54637">
    <property type="entry name" value="Thioesterase/thiol ester dehydrase-isomerase"/>
    <property type="match status" value="1"/>
</dbReference>
<evidence type="ECO:0000259" key="3">
    <source>
        <dbReference type="Pfam" id="PF13452"/>
    </source>
</evidence>
<feature type="region of interest" description="Disordered" evidence="1">
    <location>
        <begin position="1"/>
        <end position="22"/>
    </location>
</feature>
<dbReference type="InterPro" id="IPR029069">
    <property type="entry name" value="HotDog_dom_sf"/>
</dbReference>
<dbReference type="Pfam" id="PF01796">
    <property type="entry name" value="OB_ChsH2_C"/>
    <property type="match status" value="1"/>
</dbReference>
<dbReference type="Pfam" id="PF13452">
    <property type="entry name" value="FAS1_DH_region"/>
    <property type="match status" value="1"/>
</dbReference>
<feature type="domain" description="FAS1-like dehydratase" evidence="3">
    <location>
        <begin position="41"/>
        <end position="177"/>
    </location>
</feature>
<dbReference type="PANTHER" id="PTHR42993:SF1">
    <property type="entry name" value="MAOC-LIKE DEHYDRATASE DOMAIN-CONTAINING PROTEIN"/>
    <property type="match status" value="1"/>
</dbReference>
<evidence type="ECO:0008006" key="6">
    <source>
        <dbReference type="Google" id="ProtNLM"/>
    </source>
</evidence>
<feature type="compositionally biased region" description="Gly residues" evidence="1">
    <location>
        <begin position="197"/>
        <end position="206"/>
    </location>
</feature>
<dbReference type="InterPro" id="IPR002878">
    <property type="entry name" value="ChsH2_C"/>
</dbReference>
<dbReference type="EMBL" id="VLJV01000001">
    <property type="protein sequence ID" value="TWH19021.1"/>
    <property type="molecule type" value="Genomic_DNA"/>
</dbReference>
<accession>A0A660CDM1</accession>
<evidence type="ECO:0000256" key="1">
    <source>
        <dbReference type="SAM" id="MobiDB-lite"/>
    </source>
</evidence>
<evidence type="ECO:0000313" key="4">
    <source>
        <dbReference type="EMBL" id="TWH19021.1"/>
    </source>
</evidence>
<reference evidence="4 5" key="1">
    <citation type="submission" date="2019-07" db="EMBL/GenBank/DDBJ databases">
        <title>R&amp;d 2014.</title>
        <authorList>
            <person name="Klenk H.-P."/>
        </authorList>
    </citation>
    <scope>NUCLEOTIDE SEQUENCE [LARGE SCALE GENOMIC DNA]</scope>
    <source>
        <strain evidence="4 5">DSM 43194</strain>
    </source>
</reference>
<gene>
    <name evidence="4" type="ORF">JD82_00843</name>
</gene>
<dbReference type="Gene3D" id="3.10.129.10">
    <property type="entry name" value="Hotdog Thioesterase"/>
    <property type="match status" value="1"/>
</dbReference>
<proteinExistence type="predicted"/>
<feature type="region of interest" description="Disordered" evidence="1">
    <location>
        <begin position="191"/>
        <end position="211"/>
    </location>
</feature>
<keyword evidence="5" id="KW-1185">Reference proteome</keyword>
<evidence type="ECO:0000259" key="2">
    <source>
        <dbReference type="Pfam" id="PF01796"/>
    </source>
</evidence>
<evidence type="ECO:0000313" key="5">
    <source>
        <dbReference type="Proteomes" id="UP000317303"/>
    </source>
</evidence>
<dbReference type="OrthoDB" id="4275032at2"/>
<feature type="domain" description="ChsH2 C-terminal OB-fold" evidence="2">
    <location>
        <begin position="265"/>
        <end position="328"/>
    </location>
</feature>
<dbReference type="Proteomes" id="UP000317303">
    <property type="component" value="Unassembled WGS sequence"/>
</dbReference>
<organism evidence="4 5">
    <name type="scientific">Prauserella rugosa</name>
    <dbReference type="NCBI Taxonomy" id="43354"/>
    <lineage>
        <taxon>Bacteria</taxon>
        <taxon>Bacillati</taxon>
        <taxon>Actinomycetota</taxon>
        <taxon>Actinomycetes</taxon>
        <taxon>Pseudonocardiales</taxon>
        <taxon>Pseudonocardiaceae</taxon>
        <taxon>Prauserella</taxon>
    </lineage>
</organism>
<dbReference type="PANTHER" id="PTHR42993">
    <property type="entry name" value="MAOC-LIKE DEHYDRATASE DOMAIN-CONTAINING PROTEIN"/>
    <property type="match status" value="1"/>
</dbReference>
<dbReference type="InterPro" id="IPR012340">
    <property type="entry name" value="NA-bd_OB-fold"/>
</dbReference>
<dbReference type="AlphaFoldDB" id="A0A660CDM1"/>
<sequence length="343" mass="36230">MTTGDTADRSTAAGPPSGAPSRHAIEEAAAAIAAAGPSAPQPARDPVNQAMVNNWVEAIGDANPVYTDPRAAEASVHGGLVAPPAMAQVWTMRGLHGSRGADDPLARMMEVLDAAGYTSVVATNSAQTYHRYLRPGEHVAASTRLEDVVGPKRTALGEGWFVTTRTTWSVGSEPVAEMTFRVLKFRPAGAGTTEDGAGAGTDGGGPAATAGDRSAVLRPVVTRDNAFFWEGLRAGELRIQRWGEVLRHPPGPMSPDGDLDAEPDYVVAAGTGTVYSYLVHHHPPVPGQDLPFVVALVELDEGVRVLGRLYGACPPDVHIGLEVEVYFDRLDKDLTLPAWRPRP</sequence>
<dbReference type="RefSeq" id="WP_084705956.1">
    <property type="nucleotide sequence ID" value="NZ_JOIJ01000014.1"/>
</dbReference>